<feature type="binding site" evidence="9">
    <location>
        <position position="243"/>
    </location>
    <ligand>
        <name>[4Fe-4S] cluster</name>
        <dbReference type="ChEBI" id="CHEBI:49883"/>
        <label>2</label>
    </ligand>
</feature>
<dbReference type="SUPFAM" id="SSF46548">
    <property type="entry name" value="alpha-helical ferredoxin"/>
    <property type="match status" value="1"/>
</dbReference>
<dbReference type="InterPro" id="IPR011989">
    <property type="entry name" value="ARM-like"/>
</dbReference>
<name>A0A7Y0DXS4_9PROT</name>
<evidence type="ECO:0000256" key="6">
    <source>
        <dbReference type="ARBA" id="ARBA00023002"/>
    </source>
</evidence>
<gene>
    <name evidence="9 11" type="primary">queG</name>
    <name evidence="11" type="ORF">HH303_03670</name>
</gene>
<sequence>MSDAIKAEIREKALSEGFSTVGFAPVTMGQREQARLEAFVANGEYGEMAWMAERMHHRREPQGLWPEVKTVLVLGLDYTPDENPLWLLERTSEANISCYARNRDYHDLIKKRLKRIARWMVDRFGGDVKVFVDTAPVLEKPLGALSGIGWQGKHSVLVSRHFGSWLFLGEIYMTLEMAPDTPEKDHCGRCRRCLDVCPTDAFPEPYTLDARRCISYLTIEHKGPIPLEFREAIGNRVYGCDDCLAICPWNKFAPPTDEAWFLPRAAVQGAKLADYLHLDDAAFRTMFSGSPVKRIGRDRFLRNVLIACGNSGDISLIPPVEALIDDDAAVVRGAAVWALRKLSPSRFEALREKAAREEDQDVRAEWA</sequence>
<dbReference type="RefSeq" id="WP_169623831.1">
    <property type="nucleotide sequence ID" value="NZ_JABBNT010000001.1"/>
</dbReference>
<comment type="catalytic activity">
    <reaction evidence="9">
        <text>epoxyqueuosine(34) in tRNA + AH2 = queuosine(34) in tRNA + A + H2O</text>
        <dbReference type="Rhea" id="RHEA:32159"/>
        <dbReference type="Rhea" id="RHEA-COMP:18571"/>
        <dbReference type="Rhea" id="RHEA-COMP:18582"/>
        <dbReference type="ChEBI" id="CHEBI:13193"/>
        <dbReference type="ChEBI" id="CHEBI:15377"/>
        <dbReference type="ChEBI" id="CHEBI:17499"/>
        <dbReference type="ChEBI" id="CHEBI:194431"/>
        <dbReference type="ChEBI" id="CHEBI:194443"/>
        <dbReference type="EC" id="1.17.99.6"/>
    </reaction>
</comment>
<protein>
    <recommendedName>
        <fullName evidence="9">Epoxyqueuosine reductase</fullName>
        <ecNumber evidence="9">1.17.99.6</ecNumber>
    </recommendedName>
    <alternativeName>
        <fullName evidence="9">Queuosine biosynthesis protein QueG</fullName>
    </alternativeName>
</protein>
<proteinExistence type="inferred from homology"/>
<evidence type="ECO:0000256" key="5">
    <source>
        <dbReference type="ARBA" id="ARBA00022785"/>
    </source>
</evidence>
<evidence type="ECO:0000256" key="7">
    <source>
        <dbReference type="ARBA" id="ARBA00023004"/>
    </source>
</evidence>
<keyword evidence="9" id="KW-0170">Cobalt</keyword>
<dbReference type="AlphaFoldDB" id="A0A7Y0DXS4"/>
<comment type="subcellular location">
    <subcellularLocation>
        <location evidence="9">Cytoplasm</location>
    </subcellularLocation>
</comment>
<dbReference type="Pfam" id="PF13484">
    <property type="entry name" value="Fer4_16"/>
    <property type="match status" value="1"/>
</dbReference>
<dbReference type="InterPro" id="IPR017896">
    <property type="entry name" value="4Fe4S_Fe-S-bd"/>
</dbReference>
<keyword evidence="1 9" id="KW-0004">4Fe-4S</keyword>
<dbReference type="GO" id="GO:0046872">
    <property type="term" value="F:metal ion binding"/>
    <property type="evidence" value="ECO:0007669"/>
    <property type="project" value="UniProtKB-KW"/>
</dbReference>
<feature type="binding site" evidence="9">
    <location>
        <position position="240"/>
    </location>
    <ligand>
        <name>[4Fe-4S] cluster</name>
        <dbReference type="ChEBI" id="CHEBI:49883"/>
        <label>2</label>
    </ligand>
</feature>
<dbReference type="InterPro" id="IPR016024">
    <property type="entry name" value="ARM-type_fold"/>
</dbReference>
<evidence type="ECO:0000313" key="11">
    <source>
        <dbReference type="EMBL" id="NMM43562.1"/>
    </source>
</evidence>
<dbReference type="SUPFAM" id="SSF48371">
    <property type="entry name" value="ARM repeat"/>
    <property type="match status" value="1"/>
</dbReference>
<keyword evidence="6 9" id="KW-0560">Oxidoreductase</keyword>
<keyword evidence="4 9" id="KW-0479">Metal-binding</keyword>
<comment type="pathway">
    <text evidence="9">tRNA modification; tRNA-queuosine biosynthesis.</text>
</comment>
<dbReference type="Gene3D" id="3.30.70.20">
    <property type="match status" value="1"/>
</dbReference>
<evidence type="ECO:0000313" key="12">
    <source>
        <dbReference type="Proteomes" id="UP000539372"/>
    </source>
</evidence>
<feature type="binding site" evidence="9">
    <location>
        <position position="190"/>
    </location>
    <ligand>
        <name>[4Fe-4S] cluster</name>
        <dbReference type="ChEBI" id="CHEBI:49883"/>
        <label>1</label>
    </ligand>
</feature>
<feature type="active site" description="Proton donor" evidence="9">
    <location>
        <position position="133"/>
    </location>
</feature>
<keyword evidence="5 9" id="KW-0671">Queuosine biosynthesis</keyword>
<dbReference type="HAMAP" id="MF_00916">
    <property type="entry name" value="QueG"/>
    <property type="match status" value="1"/>
</dbReference>
<evidence type="ECO:0000256" key="3">
    <source>
        <dbReference type="ARBA" id="ARBA00022694"/>
    </source>
</evidence>
<evidence type="ECO:0000256" key="9">
    <source>
        <dbReference type="HAMAP-Rule" id="MF_00916"/>
    </source>
</evidence>
<feature type="binding site" evidence="9">
    <location>
        <begin position="240"/>
        <end position="241"/>
    </location>
    <ligand>
        <name>cob(II)alamin</name>
        <dbReference type="ChEBI" id="CHEBI:16304"/>
    </ligand>
</feature>
<dbReference type="EC" id="1.17.99.6" evidence="9"/>
<evidence type="ECO:0000256" key="4">
    <source>
        <dbReference type="ARBA" id="ARBA00022723"/>
    </source>
</evidence>
<feature type="binding site" evidence="9">
    <location>
        <position position="222"/>
    </location>
    <ligand>
        <name>tRNA</name>
        <dbReference type="ChEBI" id="CHEBI:17843"/>
    </ligand>
</feature>
<dbReference type="PANTHER" id="PTHR30002:SF4">
    <property type="entry name" value="EPOXYQUEUOSINE REDUCTASE"/>
    <property type="match status" value="1"/>
</dbReference>
<evidence type="ECO:0000256" key="1">
    <source>
        <dbReference type="ARBA" id="ARBA00022485"/>
    </source>
</evidence>
<keyword evidence="12" id="KW-1185">Reference proteome</keyword>
<dbReference type="GO" id="GO:0031419">
    <property type="term" value="F:cobalamin binding"/>
    <property type="evidence" value="ECO:0007669"/>
    <property type="project" value="UniProtKB-KW"/>
</dbReference>
<organism evidence="11 12">
    <name type="scientific">Pacificispira spongiicola</name>
    <dbReference type="NCBI Taxonomy" id="2729598"/>
    <lineage>
        <taxon>Bacteria</taxon>
        <taxon>Pseudomonadati</taxon>
        <taxon>Pseudomonadota</taxon>
        <taxon>Alphaproteobacteria</taxon>
        <taxon>Rhodospirillales</taxon>
        <taxon>Rhodospirillaceae</taxon>
        <taxon>Pacificispira</taxon>
    </lineage>
</organism>
<keyword evidence="8 9" id="KW-0411">Iron-sulfur</keyword>
<comment type="caution">
    <text evidence="9">Lacks conserved residue(s) required for the propagation of feature annotation.</text>
</comment>
<feature type="binding site" evidence="9">
    <location>
        <position position="247"/>
    </location>
    <ligand>
        <name>[4Fe-4S] cluster</name>
        <dbReference type="ChEBI" id="CHEBI:49883"/>
        <label>1</label>
    </ligand>
</feature>
<keyword evidence="9" id="KW-0846">Cobalamin</keyword>
<keyword evidence="7 9" id="KW-0408">Iron</keyword>
<dbReference type="InterPro" id="IPR004453">
    <property type="entry name" value="QueG"/>
</dbReference>
<dbReference type="EMBL" id="JABBNT010000001">
    <property type="protein sequence ID" value="NMM43562.1"/>
    <property type="molecule type" value="Genomic_DNA"/>
</dbReference>
<feature type="binding site" evidence="9">
    <location>
        <position position="168"/>
    </location>
    <ligand>
        <name>cob(II)alamin</name>
        <dbReference type="ChEBI" id="CHEBI:16304"/>
    </ligand>
</feature>
<keyword evidence="2 9" id="KW-0963">Cytoplasm</keyword>
<feature type="binding site" evidence="9">
    <location>
        <position position="187"/>
    </location>
    <ligand>
        <name>[4Fe-4S] cluster</name>
        <dbReference type="ChEBI" id="CHEBI:49883"/>
        <label>1</label>
    </ligand>
</feature>
<reference evidence="11 12" key="1">
    <citation type="submission" date="2020-04" db="EMBL/GenBank/DDBJ databases">
        <title>Rhodospirillaceae bacterium KN72 isolated from deep sea.</title>
        <authorList>
            <person name="Zhang D.-C."/>
        </authorList>
    </citation>
    <scope>NUCLEOTIDE SEQUENCE [LARGE SCALE GENOMIC DNA]</scope>
    <source>
        <strain evidence="11 12">KN72</strain>
    </source>
</reference>
<dbReference type="GO" id="GO:0008616">
    <property type="term" value="P:tRNA queuosine(34) biosynthetic process"/>
    <property type="evidence" value="ECO:0007669"/>
    <property type="project" value="UniProtKB-UniRule"/>
</dbReference>
<dbReference type="PROSITE" id="PS51379">
    <property type="entry name" value="4FE4S_FER_2"/>
    <property type="match status" value="1"/>
</dbReference>
<dbReference type="PROSITE" id="PS00198">
    <property type="entry name" value="4FE4S_FER_1"/>
    <property type="match status" value="1"/>
</dbReference>
<comment type="subunit">
    <text evidence="9">Monomer.</text>
</comment>
<dbReference type="NCBIfam" id="TIGR00276">
    <property type="entry name" value="tRNA epoxyqueuosine(34) reductase QueG"/>
    <property type="match status" value="1"/>
</dbReference>
<comment type="similarity">
    <text evidence="9">Belongs to the QueG family.</text>
</comment>
<comment type="function">
    <text evidence="9">Catalyzes the conversion of epoxyqueuosine (oQ) to queuosine (Q), which is a hypermodified base found in the wobble positions of tRNA(Asp), tRNA(Asn), tRNA(His) and tRNA(Tyr).</text>
</comment>
<feature type="binding site" evidence="9">
    <location>
        <position position="157"/>
    </location>
    <ligand>
        <name>cob(II)alamin</name>
        <dbReference type="ChEBI" id="CHEBI:16304"/>
    </ligand>
</feature>
<dbReference type="InterPro" id="IPR017900">
    <property type="entry name" value="4Fe4S_Fe_S_CS"/>
</dbReference>
<evidence type="ECO:0000256" key="8">
    <source>
        <dbReference type="ARBA" id="ARBA00023014"/>
    </source>
</evidence>
<feature type="binding site" evidence="9">
    <location>
        <position position="133"/>
    </location>
    <ligand>
        <name>cob(II)alamin</name>
        <dbReference type="ChEBI" id="CHEBI:16304"/>
    </ligand>
</feature>
<keyword evidence="3 9" id="KW-0819">tRNA processing</keyword>
<dbReference type="Pfam" id="PF08331">
    <property type="entry name" value="QueG_DUF1730"/>
    <property type="match status" value="1"/>
</dbReference>
<accession>A0A7Y0DXS4</accession>
<feature type="binding site" evidence="9">
    <location>
        <position position="193"/>
    </location>
    <ligand>
        <name>[4Fe-4S] cluster</name>
        <dbReference type="ChEBI" id="CHEBI:49883"/>
        <label>1</label>
    </ligand>
</feature>
<dbReference type="GO" id="GO:0005737">
    <property type="term" value="C:cytoplasm"/>
    <property type="evidence" value="ECO:0007669"/>
    <property type="project" value="UniProtKB-SubCell"/>
</dbReference>
<feature type="binding site" evidence="9">
    <location>
        <position position="215"/>
    </location>
    <ligand>
        <name>cob(II)alamin</name>
        <dbReference type="ChEBI" id="CHEBI:16304"/>
    </ligand>
</feature>
<dbReference type="PANTHER" id="PTHR30002">
    <property type="entry name" value="EPOXYQUEUOSINE REDUCTASE"/>
    <property type="match status" value="1"/>
</dbReference>
<evidence type="ECO:0000259" key="10">
    <source>
        <dbReference type="PROSITE" id="PS51379"/>
    </source>
</evidence>
<comment type="caution">
    <text evidence="11">The sequence shown here is derived from an EMBL/GenBank/DDBJ whole genome shotgun (WGS) entry which is preliminary data.</text>
</comment>
<dbReference type="GO" id="GO:0051539">
    <property type="term" value="F:4 iron, 4 sulfur cluster binding"/>
    <property type="evidence" value="ECO:0007669"/>
    <property type="project" value="UniProtKB-KW"/>
</dbReference>
<dbReference type="FunFam" id="3.30.70.20:FF:000017">
    <property type="entry name" value="Epoxyqueuosine reductase"/>
    <property type="match status" value="1"/>
</dbReference>
<feature type="binding site" evidence="9">
    <location>
        <position position="58"/>
    </location>
    <ligand>
        <name>cob(II)alamin</name>
        <dbReference type="ChEBI" id="CHEBI:16304"/>
    </ligand>
</feature>
<evidence type="ECO:0000256" key="2">
    <source>
        <dbReference type="ARBA" id="ARBA00022490"/>
    </source>
</evidence>
<dbReference type="Gene3D" id="1.25.10.10">
    <property type="entry name" value="Leucine-rich Repeat Variant"/>
    <property type="match status" value="1"/>
</dbReference>
<dbReference type="Proteomes" id="UP000539372">
    <property type="component" value="Unassembled WGS sequence"/>
</dbReference>
<comment type="cofactor">
    <cofactor evidence="9">
        <name>[4Fe-4S] cluster</name>
        <dbReference type="ChEBI" id="CHEBI:49883"/>
    </cofactor>
    <text evidence="9">Binds 2 [4Fe-4S] clusters per monomer.</text>
</comment>
<feature type="domain" description="4Fe-4S ferredoxin-type" evidence="10">
    <location>
        <begin position="177"/>
        <end position="207"/>
    </location>
</feature>
<dbReference type="UniPathway" id="UPA00392"/>
<feature type="binding site" evidence="9">
    <location>
        <position position="197"/>
    </location>
    <ligand>
        <name>[4Fe-4S] cluster</name>
        <dbReference type="ChEBI" id="CHEBI:49883"/>
        <label>2</label>
    </ligand>
</feature>
<comment type="cofactor">
    <cofactor evidence="9">
        <name>cob(II)alamin</name>
        <dbReference type="ChEBI" id="CHEBI:16304"/>
    </cofactor>
</comment>
<dbReference type="GO" id="GO:0052693">
    <property type="term" value="F:epoxyqueuosine reductase activity"/>
    <property type="evidence" value="ECO:0007669"/>
    <property type="project" value="UniProtKB-UniRule"/>
</dbReference>
<feature type="binding site" evidence="9">
    <location>
        <position position="213"/>
    </location>
    <ligand>
        <name>[4Fe-4S] cluster</name>
        <dbReference type="ChEBI" id="CHEBI:49883"/>
        <label>2</label>
    </ligand>
</feature>
<dbReference type="InterPro" id="IPR013542">
    <property type="entry name" value="QueG_DUF1730"/>
</dbReference>